<evidence type="ECO:0000313" key="3">
    <source>
        <dbReference type="Proteomes" id="UP000219182"/>
    </source>
</evidence>
<sequence>MDQFIERFAKEWPVISGAPASFGIAVAIVGTSIWLALRWQYGARLTHRDDEIAAYRRKLDGASPDEAAQKIAALEKRLDSFTSVPIEELQRNLTHAEAVARQNQIRQLVDQYLETNTEPPADAWLNAQLEKLGKTWHAINKGTHYETFEPARWG</sequence>
<proteinExistence type="predicted"/>
<reference evidence="2 3" key="1">
    <citation type="submission" date="2017-09" db="EMBL/GenBank/DDBJ databases">
        <title>Mesorhizobum sanjuanii sp. nov. isolated from nodules of Lotus tenuis in saline-alkaline lowlands of Flooding Pampa.</title>
        <authorList>
            <person name="Sannazzaro A.I."/>
            <person name="Torres Tejerizo G.A."/>
            <person name="Fontana F."/>
            <person name="Cumpa Velazquez L.M."/>
            <person name="Hansen L."/>
            <person name="Pistorio M."/>
            <person name="Estrella M.J."/>
        </authorList>
    </citation>
    <scope>NUCLEOTIDE SEQUENCE [LARGE SCALE GENOMIC DNA]</scope>
    <source>
        <strain evidence="2 3">BSA136</strain>
    </source>
</reference>
<dbReference type="AlphaFoldDB" id="A0A2A6FCJ8"/>
<dbReference type="RefSeq" id="WP_097575313.1">
    <property type="nucleotide sequence ID" value="NZ_NWQG01000123.1"/>
</dbReference>
<dbReference type="Proteomes" id="UP000219182">
    <property type="component" value="Unassembled WGS sequence"/>
</dbReference>
<comment type="caution">
    <text evidence="2">The sequence shown here is derived from an EMBL/GenBank/DDBJ whole genome shotgun (WGS) entry which is preliminary data.</text>
</comment>
<protein>
    <submittedName>
        <fullName evidence="2">Uncharacterized protein</fullName>
    </submittedName>
</protein>
<keyword evidence="1" id="KW-0472">Membrane</keyword>
<keyword evidence="1" id="KW-0812">Transmembrane</keyword>
<accession>A0A2A6FCJ8</accession>
<name>A0A2A6FCJ8_9HYPH</name>
<evidence type="ECO:0000256" key="1">
    <source>
        <dbReference type="SAM" id="Phobius"/>
    </source>
</evidence>
<organism evidence="2 3">
    <name type="scientific">Mesorhizobium sanjuanii</name>
    <dbReference type="NCBI Taxonomy" id="2037900"/>
    <lineage>
        <taxon>Bacteria</taxon>
        <taxon>Pseudomonadati</taxon>
        <taxon>Pseudomonadota</taxon>
        <taxon>Alphaproteobacteria</taxon>
        <taxon>Hyphomicrobiales</taxon>
        <taxon>Phyllobacteriaceae</taxon>
        <taxon>Mesorhizobium</taxon>
    </lineage>
</organism>
<keyword evidence="1" id="KW-1133">Transmembrane helix</keyword>
<gene>
    <name evidence="2" type="ORF">CN311_19215</name>
</gene>
<keyword evidence="3" id="KW-1185">Reference proteome</keyword>
<feature type="transmembrane region" description="Helical" evidence="1">
    <location>
        <begin position="12"/>
        <end position="37"/>
    </location>
</feature>
<dbReference type="EMBL" id="NWQG01000123">
    <property type="protein sequence ID" value="PDQ19482.1"/>
    <property type="molecule type" value="Genomic_DNA"/>
</dbReference>
<evidence type="ECO:0000313" key="2">
    <source>
        <dbReference type="EMBL" id="PDQ19482.1"/>
    </source>
</evidence>